<dbReference type="CAZy" id="GT56">
    <property type="family name" value="Glycosyltransferase Family 56"/>
</dbReference>
<dbReference type="InterPro" id="IPR009993">
    <property type="entry name" value="WecF"/>
</dbReference>
<keyword evidence="7" id="KW-1185">Reference proteome</keyword>
<organism evidence="6 7">
    <name type="scientific">Thermosipho africanus (strain TCF52B)</name>
    <dbReference type="NCBI Taxonomy" id="484019"/>
    <lineage>
        <taxon>Bacteria</taxon>
        <taxon>Thermotogati</taxon>
        <taxon>Thermotogota</taxon>
        <taxon>Thermotogae</taxon>
        <taxon>Thermotogales</taxon>
        <taxon>Fervidobacteriaceae</taxon>
        <taxon>Thermosipho</taxon>
    </lineage>
</organism>
<evidence type="ECO:0000256" key="5">
    <source>
        <dbReference type="ARBA" id="ARBA00023136"/>
    </source>
</evidence>
<dbReference type="GO" id="GO:0009246">
    <property type="term" value="P:enterobacterial common antigen biosynthetic process"/>
    <property type="evidence" value="ECO:0007669"/>
    <property type="project" value="InterPro"/>
</dbReference>
<dbReference type="EMBL" id="CP001185">
    <property type="protein sequence ID" value="ACJ75331.1"/>
    <property type="molecule type" value="Genomic_DNA"/>
</dbReference>
<dbReference type="GO" id="GO:0008417">
    <property type="term" value="F:fucosyltransferase activity"/>
    <property type="evidence" value="ECO:0007669"/>
    <property type="project" value="InterPro"/>
</dbReference>
<reference evidence="6 7" key="1">
    <citation type="journal article" date="2009" name="J. Bacteriol.">
        <title>The genome of Thermosipho africanus TCF52B: lateral genetic connections to the Firmicutes and Archaea.</title>
        <authorList>
            <person name="Nesboe C.L."/>
            <person name="Bapteste E."/>
            <person name="Curtis B."/>
            <person name="Dahle H."/>
            <person name="Lopez P."/>
            <person name="Macleod D."/>
            <person name="Dlutek M."/>
            <person name="Bowman S."/>
            <person name="Zhaxybayeva O."/>
            <person name="Birkeland N.-K."/>
            <person name="Doolittle W.F."/>
        </authorList>
    </citation>
    <scope>NUCLEOTIDE SEQUENCE [LARGE SCALE GENOMIC DNA]</scope>
    <source>
        <strain evidence="6 7">TCF52B</strain>
    </source>
</reference>
<gene>
    <name evidence="6" type="ordered locus">THA_871</name>
</gene>
<dbReference type="NCBIfam" id="NF002756">
    <property type="entry name" value="PRK02797.1-5"/>
    <property type="match status" value="1"/>
</dbReference>
<keyword evidence="4" id="KW-0808">Transferase</keyword>
<evidence type="ECO:0000256" key="1">
    <source>
        <dbReference type="ARBA" id="ARBA00022475"/>
    </source>
</evidence>
<dbReference type="RefSeq" id="WP_004104359.1">
    <property type="nucleotide sequence ID" value="NC_011653.1"/>
</dbReference>
<evidence type="ECO:0000313" key="7">
    <source>
        <dbReference type="Proteomes" id="UP000002453"/>
    </source>
</evidence>
<sequence>MYLHILNDNKYSDKFIEFINQNFSISDHHFVTFSKRPKYLDRGKVEIVDIYKLSQIRWLYKKISNADKIFLHSLFRGGKSLMLFLFNRKNLYKTYWVVWGGDLYNYWLKDSHSVREKVLEKLKRKVIKKIYGIIALVQEDYLFAKEKYKTKAKYYYAFYLNPVDFKMLDTFSDQKNKEEKTILIGNSAAPTNNHFEILSSLSKYRLNNFKIICPLSYGSSQEYIKKVCEYGVKLFGDNFIALTEFLSPEEYAKILANVDVAIFAHRRQQALGNILALLYLGKKVYIRSDISSWAFFNRFGIKVFDTKNILDGSEKDIFTFEEKIAIKNREIVLNEFSEERCVQLWKNVFESKLNGRDM</sequence>
<dbReference type="Pfam" id="PF07429">
    <property type="entry name" value="Glyco_transf_56"/>
    <property type="match status" value="1"/>
</dbReference>
<keyword evidence="5" id="KW-0472">Membrane</keyword>
<keyword evidence="2" id="KW-0997">Cell inner membrane</keyword>
<evidence type="ECO:0000256" key="3">
    <source>
        <dbReference type="ARBA" id="ARBA00022676"/>
    </source>
</evidence>
<proteinExistence type="predicted"/>
<accession>B7IGW7</accession>
<protein>
    <recommendedName>
        <fullName evidence="8">4-alpha-L-fucosyltransferase</fullName>
    </recommendedName>
</protein>
<dbReference type="Proteomes" id="UP000002453">
    <property type="component" value="Chromosome"/>
</dbReference>
<dbReference type="HOGENOM" id="CLU_061161_0_0_0"/>
<evidence type="ECO:0008006" key="8">
    <source>
        <dbReference type="Google" id="ProtNLM"/>
    </source>
</evidence>
<dbReference type="eggNOG" id="COG0554">
    <property type="taxonomic scope" value="Bacteria"/>
</dbReference>
<dbReference type="AlphaFoldDB" id="B7IGW7"/>
<evidence type="ECO:0000256" key="2">
    <source>
        <dbReference type="ARBA" id="ARBA00022519"/>
    </source>
</evidence>
<evidence type="ECO:0000313" key="6">
    <source>
        <dbReference type="EMBL" id="ACJ75331.1"/>
    </source>
</evidence>
<dbReference type="KEGG" id="taf:THA_871"/>
<keyword evidence="3" id="KW-0328">Glycosyltransferase</keyword>
<dbReference type="STRING" id="484019.THA_871"/>
<evidence type="ECO:0000256" key="4">
    <source>
        <dbReference type="ARBA" id="ARBA00022679"/>
    </source>
</evidence>
<keyword evidence="1" id="KW-1003">Cell membrane</keyword>
<dbReference type="SUPFAM" id="SSF53756">
    <property type="entry name" value="UDP-Glycosyltransferase/glycogen phosphorylase"/>
    <property type="match status" value="1"/>
</dbReference>
<name>B7IGW7_THEAB</name>
<dbReference type="OrthoDB" id="1083028at2"/>